<organism evidence="1 2">
    <name type="scientific">Jiangella asiatica</name>
    <dbReference type="NCBI Taxonomy" id="2530372"/>
    <lineage>
        <taxon>Bacteria</taxon>
        <taxon>Bacillati</taxon>
        <taxon>Actinomycetota</taxon>
        <taxon>Actinomycetes</taxon>
        <taxon>Jiangellales</taxon>
        <taxon>Jiangellaceae</taxon>
        <taxon>Jiangella</taxon>
    </lineage>
</organism>
<dbReference type="InterPro" id="IPR012675">
    <property type="entry name" value="Beta-grasp_dom_sf"/>
</dbReference>
<dbReference type="OrthoDB" id="9156098at2"/>
<dbReference type="Proteomes" id="UP000294739">
    <property type="component" value="Unassembled WGS sequence"/>
</dbReference>
<dbReference type="PANTHER" id="PTHR38031:SF1">
    <property type="entry name" value="SULFUR CARRIER PROTEIN CYSO"/>
    <property type="match status" value="1"/>
</dbReference>
<dbReference type="PANTHER" id="PTHR38031">
    <property type="entry name" value="SULFUR CARRIER PROTEIN SLR0821-RELATED"/>
    <property type="match status" value="1"/>
</dbReference>
<reference evidence="1 2" key="1">
    <citation type="submission" date="2019-03" db="EMBL/GenBank/DDBJ databases">
        <title>Draft genome sequences of novel Actinobacteria.</title>
        <authorList>
            <person name="Sahin N."/>
            <person name="Ay H."/>
            <person name="Saygin H."/>
        </authorList>
    </citation>
    <scope>NUCLEOTIDE SEQUENCE [LARGE SCALE GENOMIC DNA]</scope>
    <source>
        <strain evidence="1 2">5K138</strain>
    </source>
</reference>
<sequence>MSVAVRVPTILRTYTKGESDVTVEVAADATLVDVFAALDAQFPGIGARVLDDTGQIRRFVNVYVNDDDVRFASGLATPTPDGTKVSVIPAVAGG</sequence>
<dbReference type="Gene3D" id="3.10.20.30">
    <property type="match status" value="1"/>
</dbReference>
<dbReference type="InterPro" id="IPR054834">
    <property type="entry name" value="SAMP1_3"/>
</dbReference>
<comment type="caution">
    <text evidence="1">The sequence shown here is derived from an EMBL/GenBank/DDBJ whole genome shotgun (WGS) entry which is preliminary data.</text>
</comment>
<dbReference type="InterPro" id="IPR003749">
    <property type="entry name" value="ThiS/MoaD-like"/>
</dbReference>
<dbReference type="Pfam" id="PF02597">
    <property type="entry name" value="ThiS"/>
    <property type="match status" value="1"/>
</dbReference>
<dbReference type="AlphaFoldDB" id="A0A4R5DEU6"/>
<evidence type="ECO:0000313" key="2">
    <source>
        <dbReference type="Proteomes" id="UP000294739"/>
    </source>
</evidence>
<dbReference type="InterPro" id="IPR016155">
    <property type="entry name" value="Mopterin_synth/thiamin_S_b"/>
</dbReference>
<name>A0A4R5DEU6_9ACTN</name>
<dbReference type="InterPro" id="IPR052045">
    <property type="entry name" value="Sulfur_Carrier/Prot_Modifier"/>
</dbReference>
<gene>
    <name evidence="1" type="ORF">E1269_11895</name>
</gene>
<dbReference type="RefSeq" id="WP_131894655.1">
    <property type="nucleotide sequence ID" value="NZ_SMKZ01000014.1"/>
</dbReference>
<dbReference type="NCBIfam" id="NF041918">
    <property type="entry name" value="SAMP1"/>
    <property type="match status" value="1"/>
</dbReference>
<dbReference type="InParanoid" id="A0A4R5DEU6"/>
<dbReference type="SUPFAM" id="SSF54285">
    <property type="entry name" value="MoaD/ThiS"/>
    <property type="match status" value="1"/>
</dbReference>
<evidence type="ECO:0000313" key="1">
    <source>
        <dbReference type="EMBL" id="TDE10391.1"/>
    </source>
</evidence>
<keyword evidence="2" id="KW-1185">Reference proteome</keyword>
<protein>
    <submittedName>
        <fullName evidence="1">MoaD/ThiS family protein</fullName>
    </submittedName>
</protein>
<proteinExistence type="predicted"/>
<dbReference type="EMBL" id="SMKZ01000014">
    <property type="protein sequence ID" value="TDE10391.1"/>
    <property type="molecule type" value="Genomic_DNA"/>
</dbReference>
<accession>A0A4R5DEU6</accession>